<evidence type="ECO:0008006" key="4">
    <source>
        <dbReference type="Google" id="ProtNLM"/>
    </source>
</evidence>
<proteinExistence type="predicted"/>
<sequence>MPQDLDLALTQPIADKTKARLARLESEISQLQTQLKELEAEHAILPKDQSQNTAVLSPFSRLPVELLAEVFFWTLPPMSGAPLDINKSPWLLTHVCSQWRAVAVSKSSLWSPLSIDFSLKPNYSLAMVKTQIERARTLKVRFYGARYRALRPQVDILELLLQHSSIWEEIRIQLTRDLVPYVEAFADPLPVLRRAWVQWNGADSQRYIESIDCFKSAVSLTDIGACSQYQFIPILLPMHRQLTRYDFDAPWNTHCELLKSLPCLHEVRITCAFGVSEEELVAPINLPLLKRLYVSHAEILEDLKAPSLTELAVCGGPSDYWEDFLLQSSCSLRRLCIEGMPDTYDTVKILEQFSSITELAVKINGEADVEQELLADFLAHFTVSNAIPILPHMTELGFGYCNGSDVYYPEYLDMLASRWNAGDCALKAAELMISEPHLDPDPISLARLDMLRQDGLNISLLSGEAAETRMNRWSHIASWD</sequence>
<keyword evidence="1" id="KW-0175">Coiled coil</keyword>
<comment type="caution">
    <text evidence="2">The sequence shown here is derived from an EMBL/GenBank/DDBJ whole genome shotgun (WGS) entry which is preliminary data.</text>
</comment>
<dbReference type="SUPFAM" id="SSF52047">
    <property type="entry name" value="RNI-like"/>
    <property type="match status" value="1"/>
</dbReference>
<name>A0A8H6Z9F6_9AGAR</name>
<gene>
    <name evidence="2" type="ORF">MSAN_00516200</name>
</gene>
<dbReference type="Proteomes" id="UP000623467">
    <property type="component" value="Unassembled WGS sequence"/>
</dbReference>
<accession>A0A8H6Z9F6</accession>
<feature type="coiled-coil region" evidence="1">
    <location>
        <begin position="14"/>
        <end position="48"/>
    </location>
</feature>
<dbReference type="OrthoDB" id="3365698at2759"/>
<dbReference type="Gene3D" id="3.80.10.10">
    <property type="entry name" value="Ribonuclease Inhibitor"/>
    <property type="match status" value="1"/>
</dbReference>
<evidence type="ECO:0000313" key="2">
    <source>
        <dbReference type="EMBL" id="KAF7373084.1"/>
    </source>
</evidence>
<dbReference type="InterPro" id="IPR032675">
    <property type="entry name" value="LRR_dom_sf"/>
</dbReference>
<dbReference type="EMBL" id="JACAZH010000003">
    <property type="protein sequence ID" value="KAF7373084.1"/>
    <property type="molecule type" value="Genomic_DNA"/>
</dbReference>
<dbReference type="AlphaFoldDB" id="A0A8H6Z9F6"/>
<reference evidence="2" key="1">
    <citation type="submission" date="2020-05" db="EMBL/GenBank/DDBJ databases">
        <title>Mycena genomes resolve the evolution of fungal bioluminescence.</title>
        <authorList>
            <person name="Tsai I.J."/>
        </authorList>
    </citation>
    <scope>NUCLEOTIDE SEQUENCE</scope>
    <source>
        <strain evidence="2">160909Yilan</strain>
    </source>
</reference>
<evidence type="ECO:0000313" key="3">
    <source>
        <dbReference type="Proteomes" id="UP000623467"/>
    </source>
</evidence>
<dbReference type="CDD" id="cd14686">
    <property type="entry name" value="bZIP"/>
    <property type="match status" value="1"/>
</dbReference>
<protein>
    <recommendedName>
        <fullName evidence="4">F-box domain-containing protein</fullName>
    </recommendedName>
</protein>
<keyword evidence="3" id="KW-1185">Reference proteome</keyword>
<organism evidence="2 3">
    <name type="scientific">Mycena sanguinolenta</name>
    <dbReference type="NCBI Taxonomy" id="230812"/>
    <lineage>
        <taxon>Eukaryota</taxon>
        <taxon>Fungi</taxon>
        <taxon>Dikarya</taxon>
        <taxon>Basidiomycota</taxon>
        <taxon>Agaricomycotina</taxon>
        <taxon>Agaricomycetes</taxon>
        <taxon>Agaricomycetidae</taxon>
        <taxon>Agaricales</taxon>
        <taxon>Marasmiineae</taxon>
        <taxon>Mycenaceae</taxon>
        <taxon>Mycena</taxon>
    </lineage>
</organism>
<evidence type="ECO:0000256" key="1">
    <source>
        <dbReference type="SAM" id="Coils"/>
    </source>
</evidence>